<organism evidence="2 3">
    <name type="scientific">Frankliniella occidentalis</name>
    <name type="common">Western flower thrips</name>
    <name type="synonym">Euthrips occidentalis</name>
    <dbReference type="NCBI Taxonomy" id="133901"/>
    <lineage>
        <taxon>Eukaryota</taxon>
        <taxon>Metazoa</taxon>
        <taxon>Ecdysozoa</taxon>
        <taxon>Arthropoda</taxon>
        <taxon>Hexapoda</taxon>
        <taxon>Insecta</taxon>
        <taxon>Pterygota</taxon>
        <taxon>Neoptera</taxon>
        <taxon>Paraneoptera</taxon>
        <taxon>Thysanoptera</taxon>
        <taxon>Terebrantia</taxon>
        <taxon>Thripoidea</taxon>
        <taxon>Thripidae</taxon>
        <taxon>Frankliniella</taxon>
    </lineage>
</organism>
<evidence type="ECO:0000313" key="2">
    <source>
        <dbReference type="Proteomes" id="UP000504606"/>
    </source>
</evidence>
<dbReference type="GeneID" id="127749569"/>
<gene>
    <name evidence="3" type="primary">LOC127749569</name>
</gene>
<feature type="compositionally biased region" description="Low complexity" evidence="1">
    <location>
        <begin position="234"/>
        <end position="271"/>
    </location>
</feature>
<dbReference type="KEGG" id="foc:127749569"/>
<dbReference type="RefSeq" id="XP_052124233.1">
    <property type="nucleotide sequence ID" value="XM_052268273.1"/>
</dbReference>
<dbReference type="Proteomes" id="UP000504606">
    <property type="component" value="Unplaced"/>
</dbReference>
<name>A0A9C6X055_FRAOC</name>
<sequence>MEADWPADCRFPQLSRRRCRCESKASSRWRSRPSRHCPRSWVVSPAQGVVQGGVGMGGGAGVGCGLGVCPRPASADPGPRPHVSRRPSTAPASGAHSAPTRSGSVSGGRRRTAVLGPTPMVPVPPVLPEYPEEQLESWTLDNTPLKGAMESPNVCAVARGRMWHGEDGGRGAAPVDDDAVDNLREARVVDNSWSRPPPAATPRVTAHRPRPPTMDDGSVRSSVITAASAACSSIATSSSTPITSRTNSGTVTATSGTAPTTASSQATSRTASLEHPYPYHTTVPETVLECIDDLDSLDPLAVKTFHDDSQGSDIVLPVRAEAGTDPVAELDEGLQGLYQLSTPVGERARKRRKDARRRPPARYRVPLYEYHPTLQALQGSVHEQLRRKLGQRAAKLMHCQEALAERGRHPGRRGGRRGRGRRPPAQGRGGD</sequence>
<keyword evidence="2" id="KW-1185">Reference proteome</keyword>
<dbReference type="AlphaFoldDB" id="A0A9C6X055"/>
<accession>A0A9C6X055</accession>
<evidence type="ECO:0000313" key="3">
    <source>
        <dbReference type="RefSeq" id="XP_052124233.1"/>
    </source>
</evidence>
<feature type="region of interest" description="Disordered" evidence="1">
    <location>
        <begin position="402"/>
        <end position="431"/>
    </location>
</feature>
<protein>
    <submittedName>
        <fullName evidence="3">Uncharacterized protein LOC127749569</fullName>
    </submittedName>
</protein>
<feature type="compositionally biased region" description="Basic residues" evidence="1">
    <location>
        <begin position="409"/>
        <end position="422"/>
    </location>
</feature>
<feature type="region of interest" description="Disordered" evidence="1">
    <location>
        <begin position="234"/>
        <end position="278"/>
    </location>
</feature>
<proteinExistence type="predicted"/>
<reference evidence="3" key="1">
    <citation type="submission" date="2025-08" db="UniProtKB">
        <authorList>
            <consortium name="RefSeq"/>
        </authorList>
    </citation>
    <scope>IDENTIFICATION</scope>
    <source>
        <tissue evidence="3">Whole organism</tissue>
    </source>
</reference>
<feature type="region of interest" description="Disordered" evidence="1">
    <location>
        <begin position="192"/>
        <end position="218"/>
    </location>
</feature>
<feature type="region of interest" description="Disordered" evidence="1">
    <location>
        <begin position="73"/>
        <end position="120"/>
    </location>
</feature>
<evidence type="ECO:0000256" key="1">
    <source>
        <dbReference type="SAM" id="MobiDB-lite"/>
    </source>
</evidence>